<evidence type="ECO:0000313" key="10">
    <source>
        <dbReference type="EMBL" id="SIO27538.1"/>
    </source>
</evidence>
<dbReference type="CDD" id="cd07185">
    <property type="entry name" value="OmpA_C-like"/>
    <property type="match status" value="1"/>
</dbReference>
<dbReference type="InterPro" id="IPR050330">
    <property type="entry name" value="Bact_OuterMem_StrucFunc"/>
</dbReference>
<dbReference type="GO" id="GO:0005886">
    <property type="term" value="C:plasma membrane"/>
    <property type="evidence" value="ECO:0007669"/>
    <property type="project" value="UniProtKB-SubCell"/>
</dbReference>
<keyword evidence="11" id="KW-1185">Reference proteome</keyword>
<evidence type="ECO:0000313" key="11">
    <source>
        <dbReference type="Proteomes" id="UP000184694"/>
    </source>
</evidence>
<dbReference type="AlphaFoldDB" id="A0A1N6I669"/>
<evidence type="ECO:0000256" key="8">
    <source>
        <dbReference type="SAM" id="Phobius"/>
    </source>
</evidence>
<dbReference type="PANTHER" id="PTHR30329:SF21">
    <property type="entry name" value="LIPOPROTEIN YIAD-RELATED"/>
    <property type="match status" value="1"/>
</dbReference>
<dbReference type="PANTHER" id="PTHR30329">
    <property type="entry name" value="STATOR ELEMENT OF FLAGELLAR MOTOR COMPLEX"/>
    <property type="match status" value="1"/>
</dbReference>
<keyword evidence="4 8" id="KW-0812">Transmembrane</keyword>
<comment type="subcellular location">
    <subcellularLocation>
        <location evidence="1">Cell membrane</location>
        <topology evidence="1">Single-pass membrane protein</topology>
    </subcellularLocation>
</comment>
<dbReference type="InterPro" id="IPR006665">
    <property type="entry name" value="OmpA-like"/>
</dbReference>
<evidence type="ECO:0000256" key="4">
    <source>
        <dbReference type="ARBA" id="ARBA00022692"/>
    </source>
</evidence>
<keyword evidence="5 8" id="KW-1133">Transmembrane helix</keyword>
<keyword evidence="6 7" id="KW-0472">Membrane</keyword>
<gene>
    <name evidence="10" type="ORF">SAMN02745161_2449</name>
</gene>
<dbReference type="PROSITE" id="PS51123">
    <property type="entry name" value="OMPA_2"/>
    <property type="match status" value="1"/>
</dbReference>
<evidence type="ECO:0000256" key="2">
    <source>
        <dbReference type="ARBA" id="ARBA00008914"/>
    </source>
</evidence>
<dbReference type="Gene3D" id="3.30.1330.60">
    <property type="entry name" value="OmpA-like domain"/>
    <property type="match status" value="1"/>
</dbReference>
<comment type="similarity">
    <text evidence="2">Belongs to the MotB family.</text>
</comment>
<organism evidence="10 11">
    <name type="scientific">Halodesulfovibrio marinisediminis DSM 17456</name>
    <dbReference type="NCBI Taxonomy" id="1121457"/>
    <lineage>
        <taxon>Bacteria</taxon>
        <taxon>Pseudomonadati</taxon>
        <taxon>Thermodesulfobacteriota</taxon>
        <taxon>Desulfovibrionia</taxon>
        <taxon>Desulfovibrionales</taxon>
        <taxon>Desulfovibrionaceae</taxon>
        <taxon>Halodesulfovibrio</taxon>
    </lineage>
</organism>
<dbReference type="EMBL" id="FSRG01000006">
    <property type="protein sequence ID" value="SIO27538.1"/>
    <property type="molecule type" value="Genomic_DNA"/>
</dbReference>
<dbReference type="OrthoDB" id="9783110at2"/>
<dbReference type="InterPro" id="IPR025713">
    <property type="entry name" value="MotB-like_N_dom"/>
</dbReference>
<evidence type="ECO:0000259" key="9">
    <source>
        <dbReference type="PROSITE" id="PS51123"/>
    </source>
</evidence>
<dbReference type="Proteomes" id="UP000184694">
    <property type="component" value="Unassembled WGS sequence"/>
</dbReference>
<feature type="domain" description="OmpA-like" evidence="9">
    <location>
        <begin position="121"/>
        <end position="242"/>
    </location>
</feature>
<reference evidence="11" key="1">
    <citation type="submission" date="2016-11" db="EMBL/GenBank/DDBJ databases">
        <authorList>
            <person name="Varghese N."/>
            <person name="Submissions S."/>
        </authorList>
    </citation>
    <scope>NUCLEOTIDE SEQUENCE [LARGE SCALE GENOMIC DNA]</scope>
    <source>
        <strain evidence="11">DSM 17456</strain>
    </source>
</reference>
<evidence type="ECO:0000256" key="6">
    <source>
        <dbReference type="ARBA" id="ARBA00023136"/>
    </source>
</evidence>
<dbReference type="Pfam" id="PF13677">
    <property type="entry name" value="MotB_plug"/>
    <property type="match status" value="1"/>
</dbReference>
<dbReference type="InterPro" id="IPR036737">
    <property type="entry name" value="OmpA-like_sf"/>
</dbReference>
<feature type="transmembrane region" description="Helical" evidence="8">
    <location>
        <begin position="20"/>
        <end position="43"/>
    </location>
</feature>
<dbReference type="STRING" id="1121457.SAMN02745161_2449"/>
<keyword evidence="3" id="KW-1003">Cell membrane</keyword>
<dbReference type="Pfam" id="PF00691">
    <property type="entry name" value="OmpA"/>
    <property type="match status" value="1"/>
</dbReference>
<sequence length="246" mass="27327">MSDSRKRGGDEPPVEEGLPLWMATFADLVTLLLCFFVLLLSFAQQDANKFKTLAGSVKNAFGIQVKRKTANFAAFSPTKFERSDVKLAKEDQMILGLLLEIKSYMLEDPSLQKVATVTADNKGLILRIPVTSFFDSGSASLKSGSEKLLDGAINILKQHTVNMVVRGHTSNTLAQTEAYPTNWELSSARAAALLRAIMSRSDIPASRLKAVGYSDSRPLLPNTTEENKRLNNRMEFYIHRPEDKSW</sequence>
<evidence type="ECO:0000256" key="5">
    <source>
        <dbReference type="ARBA" id="ARBA00022989"/>
    </source>
</evidence>
<dbReference type="RefSeq" id="WP_074217224.1">
    <property type="nucleotide sequence ID" value="NZ_FSRG01000006.1"/>
</dbReference>
<dbReference type="SUPFAM" id="SSF103088">
    <property type="entry name" value="OmpA-like"/>
    <property type="match status" value="1"/>
</dbReference>
<evidence type="ECO:0000256" key="7">
    <source>
        <dbReference type="PROSITE-ProRule" id="PRU00473"/>
    </source>
</evidence>
<evidence type="ECO:0000256" key="1">
    <source>
        <dbReference type="ARBA" id="ARBA00004162"/>
    </source>
</evidence>
<name>A0A1N6I669_9BACT</name>
<protein>
    <submittedName>
        <fullName evidence="10">Chemotaxis protein MotB</fullName>
    </submittedName>
</protein>
<accession>A0A1N6I669</accession>
<evidence type="ECO:0000256" key="3">
    <source>
        <dbReference type="ARBA" id="ARBA00022475"/>
    </source>
</evidence>
<proteinExistence type="inferred from homology"/>